<comment type="caution">
    <text evidence="7">The sequence shown here is derived from an EMBL/GenBank/DDBJ whole genome shotgun (WGS) entry which is preliminary data.</text>
</comment>
<evidence type="ECO:0000256" key="5">
    <source>
        <dbReference type="SAM" id="SignalP"/>
    </source>
</evidence>
<reference evidence="7 8" key="1">
    <citation type="submission" date="2014-04" db="EMBL/GenBank/DDBJ databases">
        <title>Genome assembly of Hyalangium minutum DSM 14724.</title>
        <authorList>
            <person name="Sharma G."/>
            <person name="Subramanian S."/>
        </authorList>
    </citation>
    <scope>NUCLEOTIDE SEQUENCE [LARGE SCALE GENOMIC DNA]</scope>
    <source>
        <strain evidence="7 8">DSM 14724</strain>
    </source>
</reference>
<name>A0A085WND6_9BACT</name>
<dbReference type="Gene3D" id="3.60.15.10">
    <property type="entry name" value="Ribonuclease Z/Hydroxyacylglutathione hydrolase-like"/>
    <property type="match status" value="1"/>
</dbReference>
<organism evidence="7 8">
    <name type="scientific">Hyalangium minutum</name>
    <dbReference type="NCBI Taxonomy" id="394096"/>
    <lineage>
        <taxon>Bacteria</taxon>
        <taxon>Pseudomonadati</taxon>
        <taxon>Myxococcota</taxon>
        <taxon>Myxococcia</taxon>
        <taxon>Myxococcales</taxon>
        <taxon>Cystobacterineae</taxon>
        <taxon>Archangiaceae</taxon>
        <taxon>Hyalangium</taxon>
    </lineage>
</organism>
<dbReference type="Proteomes" id="UP000028725">
    <property type="component" value="Unassembled WGS sequence"/>
</dbReference>
<dbReference type="GO" id="GO:0016740">
    <property type="term" value="F:transferase activity"/>
    <property type="evidence" value="ECO:0007669"/>
    <property type="project" value="TreeGrafter"/>
</dbReference>
<evidence type="ECO:0000256" key="2">
    <source>
        <dbReference type="ARBA" id="ARBA00022723"/>
    </source>
</evidence>
<keyword evidence="5" id="KW-0732">Signal</keyword>
<dbReference type="PROSITE" id="PS00743">
    <property type="entry name" value="BETA_LACTAMASE_B_1"/>
    <property type="match status" value="1"/>
</dbReference>
<evidence type="ECO:0000259" key="6">
    <source>
        <dbReference type="Pfam" id="PF00753"/>
    </source>
</evidence>
<feature type="chain" id="PRO_5001799904" evidence="5">
    <location>
        <begin position="22"/>
        <end position="332"/>
    </location>
</feature>
<dbReference type="GO" id="GO:0008270">
    <property type="term" value="F:zinc ion binding"/>
    <property type="evidence" value="ECO:0007669"/>
    <property type="project" value="InterPro"/>
</dbReference>
<evidence type="ECO:0000256" key="3">
    <source>
        <dbReference type="ARBA" id="ARBA00022801"/>
    </source>
</evidence>
<dbReference type="InterPro" id="IPR052926">
    <property type="entry name" value="Metallo-beta-lactamase_dom"/>
</dbReference>
<dbReference type="InterPro" id="IPR001018">
    <property type="entry name" value="Beta-lactamase_class-B_CS"/>
</dbReference>
<keyword evidence="4" id="KW-0862">Zinc</keyword>
<dbReference type="PANTHER" id="PTHR13754">
    <property type="entry name" value="METALLO-BETA-LACTAMASE SUPERFAMILY PROTEIN"/>
    <property type="match status" value="1"/>
</dbReference>
<keyword evidence="8" id="KW-1185">Reference proteome</keyword>
<comment type="cofactor">
    <cofactor evidence="1">
        <name>Zn(2+)</name>
        <dbReference type="ChEBI" id="CHEBI:29105"/>
    </cofactor>
</comment>
<dbReference type="CDD" id="cd07713">
    <property type="entry name" value="DHPS-like_MBL-fold"/>
    <property type="match status" value="1"/>
</dbReference>
<dbReference type="InterPro" id="IPR036866">
    <property type="entry name" value="RibonucZ/Hydroxyglut_hydro"/>
</dbReference>
<evidence type="ECO:0000313" key="8">
    <source>
        <dbReference type="Proteomes" id="UP000028725"/>
    </source>
</evidence>
<evidence type="ECO:0000256" key="1">
    <source>
        <dbReference type="ARBA" id="ARBA00001947"/>
    </source>
</evidence>
<dbReference type="GO" id="GO:0008800">
    <property type="term" value="F:beta-lactamase activity"/>
    <property type="evidence" value="ECO:0007669"/>
    <property type="project" value="InterPro"/>
</dbReference>
<keyword evidence="2" id="KW-0479">Metal-binding</keyword>
<dbReference type="RefSeq" id="WP_075306003.1">
    <property type="nucleotide sequence ID" value="NZ_JMCB01000005.1"/>
</dbReference>
<evidence type="ECO:0000256" key="4">
    <source>
        <dbReference type="ARBA" id="ARBA00022833"/>
    </source>
</evidence>
<protein>
    <submittedName>
        <fullName evidence="7">Metal-dependent hydrolase of the beta-lactamase superfamily II</fullName>
    </submittedName>
</protein>
<evidence type="ECO:0000313" key="7">
    <source>
        <dbReference type="EMBL" id="KFE69199.1"/>
    </source>
</evidence>
<dbReference type="Pfam" id="PF00753">
    <property type="entry name" value="Lactamase_B"/>
    <property type="match status" value="1"/>
</dbReference>
<keyword evidence="3 7" id="KW-0378">Hydrolase</keyword>
<accession>A0A085WND6</accession>
<dbReference type="STRING" id="394096.DB31_7101"/>
<gene>
    <name evidence="7" type="ORF">DB31_7101</name>
</gene>
<dbReference type="InterPro" id="IPR001279">
    <property type="entry name" value="Metallo-B-lactamas"/>
</dbReference>
<dbReference type="OrthoDB" id="9803916at2"/>
<dbReference type="AlphaFoldDB" id="A0A085WND6"/>
<dbReference type="EMBL" id="JMCB01000005">
    <property type="protein sequence ID" value="KFE69199.1"/>
    <property type="molecule type" value="Genomic_DNA"/>
</dbReference>
<dbReference type="SUPFAM" id="SSF56281">
    <property type="entry name" value="Metallo-hydrolase/oxidoreductase"/>
    <property type="match status" value="1"/>
</dbReference>
<sequence>MKASFLSLFAAFALLVGTAPRAETPPAPVAPAPKPSQVRVKNLRVTVLSTMLAEKGIGEWGFAALVEADGRRILLDTGYLPNTVLQNAKEQGIDLSDITDVILSHNHDDHTGGLVTLRRELSKKNPAALSRAHVAPGIFWSRPKKDGGEGNPMVAFRPEYEAAGGTFIEHTGPVELAPGVWLTGPVPRPNPERNWSSKGQVQSPQGLVEETIPEDQALVIDTDQGLVVITGCGHAGVVNILEFARKQVRSAPIHAVLGGLHLFRADEKTLAWTGRKLREMKLGHLMGAHCTGIETVFRLRELAGLQRSTCVVGAVGASFELGKGLNPLELAR</sequence>
<feature type="domain" description="Metallo-beta-lactamase" evidence="6">
    <location>
        <begin position="63"/>
        <end position="152"/>
    </location>
</feature>
<dbReference type="GO" id="GO:0017001">
    <property type="term" value="P:antibiotic catabolic process"/>
    <property type="evidence" value="ECO:0007669"/>
    <property type="project" value="InterPro"/>
</dbReference>
<dbReference type="PANTHER" id="PTHR13754:SF18">
    <property type="entry name" value="7,8-DIHYDROPTERIN-6-METHYL-4-(BETA-D-RIBOFURANOSYL)-AMINOBENZENE-5'-PHOSPHATE SYNTHASE"/>
    <property type="match status" value="1"/>
</dbReference>
<proteinExistence type="predicted"/>
<feature type="signal peptide" evidence="5">
    <location>
        <begin position="1"/>
        <end position="21"/>
    </location>
</feature>
<dbReference type="InterPro" id="IPR041712">
    <property type="entry name" value="DHPS-like_MBL-fold"/>
</dbReference>